<dbReference type="InterPro" id="IPR019734">
    <property type="entry name" value="TPR_rpt"/>
</dbReference>
<dbReference type="SUPFAM" id="SSF48452">
    <property type="entry name" value="TPR-like"/>
    <property type="match status" value="3"/>
</dbReference>
<dbReference type="Pfam" id="PF13424">
    <property type="entry name" value="TPR_12"/>
    <property type="match status" value="4"/>
</dbReference>
<dbReference type="CDD" id="cd00009">
    <property type="entry name" value="AAA"/>
    <property type="match status" value="1"/>
</dbReference>
<dbReference type="InterPro" id="IPR024983">
    <property type="entry name" value="CHAT_dom"/>
</dbReference>
<dbReference type="PROSITE" id="PS50005">
    <property type="entry name" value="TPR"/>
    <property type="match status" value="3"/>
</dbReference>
<sequence length="1264" mass="140201">MPTHLAAPFIIAPPDDLPTTHPHLERLASDLSLKYTHHQVVTDGDLETVGSALWHALDQRIALEEEFSAALQRAGQKVLPIIVQTDQPALQALPWEALHHPRHGFPGRSKTFTVSRRVLGNHSVRPQPPTEPPPKGPIRVLLFTSLPDDLDAEKERLDMEAEEINVLEALDPGIAEGWVDLTVPDDGRFEHFQSLLEKEKFHLVFLSGHGVFRAGNVRAGAPGAWFLFEGPDGRGREVEADAIAECFKGTQVRCVVLSACESGKGSSEALNAGLAARLHGAGIPFVVGMRESVFDVAGTLFARAFCEALGRQERVDVAVQSARRAIVRPFSAGEVAREESATVSVEATHGQWCLPLLYSQRIEESLIDWDFTPAPPDPSTRYRDSLAGIALPQQFIGRRRALRELMQVIASGTRQILITGPGGQGKTALAGRLARRLGEGGHTLIAWSARDGYRDSWERFLGRIQIQHLDDQHREWVQREWALCDTPEETADLLLRALLARTGGKLVLFLDNLETIQDPADGALEHEGLAAWLAACEKLGKNGPVVLLTSRIALPSSRQGTSSRQDAGNQRQGWQEQPSAREGKNLFRHYPLPPPSYGDFLRYWQALGMERRQQPAWKQRLYRALGGNFKGLELFTASRGSLPGGEEDEAFIGHLESARAGLRAYMAVDRVVGWLKEEPATLLDRLRVYGNPVIIDGVQAMALDLPGWAAALERLAMLSLVDMEFDRDLDLPRYRVTPLVADWLHETKGALPVELRERAARYQQWALEHLEKTIGQALITHAALQAADLTEEAHAFALDWIVEWFHRAGMYRTLLADWLPAVRESSVPTTRARAMNESGMACHALGDYGPALDYSTRALAIRREIGDREGEGTTLNNIAAIHHARGDYSQALEYYTRSLEIHREIGNRVGEGATLNNIGEIHRTKGDYESALGYLPRSLEICREIGDRQGEGTILDNISQIHDARGDYESALIGFTRSLEIRREIGDREGEGTTLNNIGEIHRARGDYSQALEYYTRSLKIYREISGRKGESTTLGNMGNIYLARGDHEQALAYFQQDLAICHEIGDRAGEGTTLNNISQIHRTKGDYDQALEYLTQSLEICREIGDRAGEGATLNNISQIHGARGDYDQALGYLTRSLEIQREIGNRAGEGITLNNIAGIHHARSDYAQALTYLTRSLEIRREIGDQAGLCLTLFNMGHIHLDQKEISAAMEYFVAAYRIARKIGLAEDLGALEGVAHKLGVPEREDGLAFWERAALLDSSRE</sequence>
<dbReference type="InterPro" id="IPR011990">
    <property type="entry name" value="TPR-like_helical_dom_sf"/>
</dbReference>
<dbReference type="Gene3D" id="1.25.40.10">
    <property type="entry name" value="Tetratricopeptide repeat domain"/>
    <property type="match status" value="3"/>
</dbReference>
<feature type="repeat" description="TPR" evidence="1">
    <location>
        <begin position="872"/>
        <end position="905"/>
    </location>
</feature>
<evidence type="ECO:0000256" key="1">
    <source>
        <dbReference type="PROSITE-ProRule" id="PRU00339"/>
    </source>
</evidence>
<feature type="repeat" description="TPR" evidence="1">
    <location>
        <begin position="992"/>
        <end position="1025"/>
    </location>
</feature>
<reference evidence="5" key="1">
    <citation type="submission" date="2019-02" db="EMBL/GenBank/DDBJ databases">
        <authorList>
            <person name="Gruber-Vodicka R. H."/>
            <person name="Seah K. B. B."/>
        </authorList>
    </citation>
    <scope>NUCLEOTIDE SEQUENCE</scope>
    <source>
        <strain evidence="5">BECK_BZ131</strain>
    </source>
</reference>
<dbReference type="Pfam" id="PF13374">
    <property type="entry name" value="TPR_10"/>
    <property type="match status" value="2"/>
</dbReference>
<dbReference type="PANTHER" id="PTHR10098">
    <property type="entry name" value="RAPSYN-RELATED"/>
    <property type="match status" value="1"/>
</dbReference>
<proteinExistence type="predicted"/>
<dbReference type="Gene3D" id="3.40.50.300">
    <property type="entry name" value="P-loop containing nucleotide triphosphate hydrolases"/>
    <property type="match status" value="1"/>
</dbReference>
<dbReference type="InterPro" id="IPR027417">
    <property type="entry name" value="P-loop_NTPase"/>
</dbReference>
<dbReference type="SUPFAM" id="SSF52540">
    <property type="entry name" value="P-loop containing nucleoside triphosphate hydrolases"/>
    <property type="match status" value="1"/>
</dbReference>
<feature type="region of interest" description="Disordered" evidence="2">
    <location>
        <begin position="557"/>
        <end position="586"/>
    </location>
</feature>
<gene>
    <name evidence="5" type="ORF">BECKFW1821C_GA0114237_103715</name>
</gene>
<evidence type="ECO:0000259" key="3">
    <source>
        <dbReference type="Pfam" id="PF12770"/>
    </source>
</evidence>
<evidence type="ECO:0000256" key="2">
    <source>
        <dbReference type="SAM" id="MobiDB-lite"/>
    </source>
</evidence>
<accession>A0A450TUX7</accession>
<dbReference type="EMBL" id="CAADFE010000037">
    <property type="protein sequence ID" value="VFJ72774.1"/>
    <property type="molecule type" value="Genomic_DNA"/>
</dbReference>
<dbReference type="Pfam" id="PF12770">
    <property type="entry name" value="CHAT"/>
    <property type="match status" value="1"/>
</dbReference>
<dbReference type="Pfam" id="PF13191">
    <property type="entry name" value="AAA_16"/>
    <property type="match status" value="1"/>
</dbReference>
<keyword evidence="1" id="KW-0802">TPR repeat</keyword>
<dbReference type="PANTHER" id="PTHR10098:SF108">
    <property type="entry name" value="TETRATRICOPEPTIDE REPEAT PROTEIN 28"/>
    <property type="match status" value="1"/>
</dbReference>
<dbReference type="InterPro" id="IPR041664">
    <property type="entry name" value="AAA_16"/>
</dbReference>
<feature type="compositionally biased region" description="Polar residues" evidence="2">
    <location>
        <begin position="557"/>
        <end position="578"/>
    </location>
</feature>
<feature type="repeat" description="TPR" evidence="1">
    <location>
        <begin position="1032"/>
        <end position="1065"/>
    </location>
</feature>
<evidence type="ECO:0000259" key="4">
    <source>
        <dbReference type="Pfam" id="PF13191"/>
    </source>
</evidence>
<evidence type="ECO:0000313" key="5">
    <source>
        <dbReference type="EMBL" id="VFJ72774.1"/>
    </source>
</evidence>
<dbReference type="AlphaFoldDB" id="A0A450TUX7"/>
<feature type="domain" description="Orc1-like AAA ATPase" evidence="4">
    <location>
        <begin position="394"/>
        <end position="518"/>
    </location>
</feature>
<protein>
    <submittedName>
        <fullName evidence="5">Tetratricopeptide (TPR) repeat</fullName>
    </submittedName>
</protein>
<name>A0A450TUX7_9GAMM</name>
<dbReference type="SMART" id="SM00028">
    <property type="entry name" value="TPR"/>
    <property type="match status" value="10"/>
</dbReference>
<feature type="domain" description="CHAT" evidence="3">
    <location>
        <begin position="50"/>
        <end position="329"/>
    </location>
</feature>
<organism evidence="5">
    <name type="scientific">Candidatus Kentrum sp. FW</name>
    <dbReference type="NCBI Taxonomy" id="2126338"/>
    <lineage>
        <taxon>Bacteria</taxon>
        <taxon>Pseudomonadati</taxon>
        <taxon>Pseudomonadota</taxon>
        <taxon>Gammaproteobacteria</taxon>
        <taxon>Candidatus Kentrum</taxon>
    </lineage>
</organism>